<dbReference type="HOGENOM" id="CLU_037162_20_2_0"/>
<protein>
    <submittedName>
        <fullName evidence="4">NUDIX hydrolase</fullName>
    </submittedName>
</protein>
<keyword evidence="2 4" id="KW-0378">Hydrolase</keyword>
<sequence>MQHMESRGPVVAIGAIVLKDDRILLIRRGNPPNQGLWSVPGGKVRLGEKLQEAVRREIREECSIDCIPLDLYEVVERIYHTPDGEISYHYVIVDFLALWAGGEPIARDDALDVGWYGLEDLNGIQTTEGLSEVIHKLLLRYKSQLKAIS</sequence>
<proteinExistence type="inferred from homology"/>
<dbReference type="PANTHER" id="PTHR43736">
    <property type="entry name" value="ADP-RIBOSE PYROPHOSPHATASE"/>
    <property type="match status" value="1"/>
</dbReference>
<dbReference type="PANTHER" id="PTHR43736:SF1">
    <property type="entry name" value="DIHYDRONEOPTERIN TRIPHOSPHATE DIPHOSPHATASE"/>
    <property type="match status" value="1"/>
</dbReference>
<keyword evidence="5" id="KW-1185">Reference proteome</keyword>
<dbReference type="InterPro" id="IPR000086">
    <property type="entry name" value="NUDIX_hydrolase_dom"/>
</dbReference>
<dbReference type="GO" id="GO:0016787">
    <property type="term" value="F:hydrolase activity"/>
    <property type="evidence" value="ECO:0007669"/>
    <property type="project" value="UniProtKB-KW"/>
</dbReference>
<evidence type="ECO:0000313" key="5">
    <source>
        <dbReference type="Proteomes" id="UP000000323"/>
    </source>
</evidence>
<dbReference type="OrthoDB" id="9810648at2"/>
<gene>
    <name evidence="4" type="ordered locus">Tter_1203</name>
</gene>
<dbReference type="PROSITE" id="PS51462">
    <property type="entry name" value="NUDIX"/>
    <property type="match status" value="1"/>
</dbReference>
<organism evidence="4 5">
    <name type="scientific">Thermobaculum terrenum (strain ATCC BAA-798 / CCMEE 7001 / YNP1)</name>
    <dbReference type="NCBI Taxonomy" id="525904"/>
    <lineage>
        <taxon>Bacteria</taxon>
        <taxon>Bacillati</taxon>
        <taxon>Chloroflexota</taxon>
        <taxon>Chloroflexia</taxon>
        <taxon>Candidatus Thermobaculales</taxon>
        <taxon>Candidatus Thermobaculaceae</taxon>
        <taxon>Thermobaculum</taxon>
    </lineage>
</organism>
<dbReference type="Pfam" id="PF00293">
    <property type="entry name" value="NUDIX"/>
    <property type="match status" value="1"/>
</dbReference>
<dbReference type="CDD" id="cd04673">
    <property type="entry name" value="NUDIX_ADPRase"/>
    <property type="match status" value="1"/>
</dbReference>
<dbReference type="KEGG" id="ttr:Tter_1203"/>
<comment type="similarity">
    <text evidence="1">Belongs to the Nudix hydrolase family.</text>
</comment>
<dbReference type="STRING" id="525904.Tter_1203"/>
<dbReference type="InterPro" id="IPR015797">
    <property type="entry name" value="NUDIX_hydrolase-like_dom_sf"/>
</dbReference>
<dbReference type="eggNOG" id="COG1051">
    <property type="taxonomic scope" value="Bacteria"/>
</dbReference>
<dbReference type="SUPFAM" id="SSF55811">
    <property type="entry name" value="Nudix"/>
    <property type="match status" value="1"/>
</dbReference>
<dbReference type="InterPro" id="IPR020476">
    <property type="entry name" value="Nudix_hydrolase"/>
</dbReference>
<dbReference type="EMBL" id="CP001825">
    <property type="protein sequence ID" value="ACZ42111.1"/>
    <property type="molecule type" value="Genomic_DNA"/>
</dbReference>
<feature type="domain" description="Nudix hydrolase" evidence="3">
    <location>
        <begin position="6"/>
        <end position="139"/>
    </location>
</feature>
<dbReference type="Gene3D" id="3.90.79.10">
    <property type="entry name" value="Nucleoside Triphosphate Pyrophosphohydrolase"/>
    <property type="match status" value="1"/>
</dbReference>
<name>D1CBE6_THET1</name>
<evidence type="ECO:0000313" key="4">
    <source>
        <dbReference type="EMBL" id="ACZ42111.1"/>
    </source>
</evidence>
<dbReference type="RefSeq" id="WP_012875146.1">
    <property type="nucleotide sequence ID" value="NC_013525.1"/>
</dbReference>
<evidence type="ECO:0000256" key="1">
    <source>
        <dbReference type="ARBA" id="ARBA00005582"/>
    </source>
</evidence>
<accession>D1CBE6</accession>
<dbReference type="PRINTS" id="PR00502">
    <property type="entry name" value="NUDIXFAMILY"/>
</dbReference>
<evidence type="ECO:0000256" key="2">
    <source>
        <dbReference type="ARBA" id="ARBA00022801"/>
    </source>
</evidence>
<evidence type="ECO:0000259" key="3">
    <source>
        <dbReference type="PROSITE" id="PS51462"/>
    </source>
</evidence>
<dbReference type="Proteomes" id="UP000000323">
    <property type="component" value="Chromosome 1"/>
</dbReference>
<dbReference type="AlphaFoldDB" id="D1CBE6"/>
<reference evidence="5" key="1">
    <citation type="journal article" date="2010" name="Stand. Genomic Sci.">
        <title>Complete genome sequence of 'Thermobaculum terrenum' type strain (YNP1).</title>
        <authorList>
            <person name="Kiss H."/>
            <person name="Cleland D."/>
            <person name="Lapidus A."/>
            <person name="Lucas S."/>
            <person name="Glavina Del Rio T."/>
            <person name="Nolan M."/>
            <person name="Tice H."/>
            <person name="Han C."/>
            <person name="Goodwin L."/>
            <person name="Pitluck S."/>
            <person name="Liolios K."/>
            <person name="Ivanova N."/>
            <person name="Mavromatis K."/>
            <person name="Ovchinnikova G."/>
            <person name="Pati A."/>
            <person name="Chen A."/>
            <person name="Palaniappan K."/>
            <person name="Land M."/>
            <person name="Hauser L."/>
            <person name="Chang Y."/>
            <person name="Jeffries C."/>
            <person name="Lu M."/>
            <person name="Brettin T."/>
            <person name="Detter J."/>
            <person name="Goker M."/>
            <person name="Tindall B."/>
            <person name="Beck B."/>
            <person name="McDermott T."/>
            <person name="Woyke T."/>
            <person name="Bristow J."/>
            <person name="Eisen J."/>
            <person name="Markowitz V."/>
            <person name="Hugenholtz P."/>
            <person name="Kyrpides N."/>
            <person name="Klenk H."/>
            <person name="Cheng J."/>
        </authorList>
    </citation>
    <scope>NUCLEOTIDE SEQUENCE [LARGE SCALE GENOMIC DNA]</scope>
    <source>
        <strain evidence="5">ATCC BAA-798 / YNP1</strain>
    </source>
</reference>